<dbReference type="InterPro" id="IPR028098">
    <property type="entry name" value="Glyco_trans_4-like_N"/>
</dbReference>
<dbReference type="PANTHER" id="PTHR45947">
    <property type="entry name" value="SULFOQUINOVOSYL TRANSFERASE SQD2"/>
    <property type="match status" value="1"/>
</dbReference>
<dbReference type="SUPFAM" id="SSF53756">
    <property type="entry name" value="UDP-Glycosyltransferase/glycogen phosphorylase"/>
    <property type="match status" value="1"/>
</dbReference>
<dbReference type="STRING" id="179408.Osc7112_4869"/>
<feature type="domain" description="Glycosyl transferase family 1" evidence="1">
    <location>
        <begin position="220"/>
        <end position="374"/>
    </location>
</feature>
<reference evidence="3 4" key="1">
    <citation type="submission" date="2012-05" db="EMBL/GenBank/DDBJ databases">
        <title>Finished chromosome of genome of Oscillatoria sp. PCC 7112.</title>
        <authorList>
            <consortium name="US DOE Joint Genome Institute"/>
            <person name="Gugger M."/>
            <person name="Coursin T."/>
            <person name="Rippka R."/>
            <person name="Tandeau De Marsac N."/>
            <person name="Huntemann M."/>
            <person name="Wei C.-L."/>
            <person name="Han J."/>
            <person name="Detter J.C."/>
            <person name="Han C."/>
            <person name="Tapia R."/>
            <person name="Davenport K."/>
            <person name="Daligault H."/>
            <person name="Erkkila T."/>
            <person name="Gu W."/>
            <person name="Munk A.C.C."/>
            <person name="Teshima H."/>
            <person name="Xu Y."/>
            <person name="Chain P."/>
            <person name="Chen A."/>
            <person name="Krypides N."/>
            <person name="Mavromatis K."/>
            <person name="Markowitz V."/>
            <person name="Szeto E."/>
            <person name="Ivanova N."/>
            <person name="Mikhailova N."/>
            <person name="Ovchinnikova G."/>
            <person name="Pagani I."/>
            <person name="Pati A."/>
            <person name="Goodwin L."/>
            <person name="Peters L."/>
            <person name="Pitluck S."/>
            <person name="Woyke T."/>
            <person name="Kerfeld C."/>
        </authorList>
    </citation>
    <scope>NUCLEOTIDE SEQUENCE [LARGE SCALE GENOMIC DNA]</scope>
    <source>
        <strain evidence="3 4">PCC 7112</strain>
    </source>
</reference>
<dbReference type="PATRIC" id="fig|179408.3.peg.6063"/>
<keyword evidence="3" id="KW-0808">Transferase</keyword>
<dbReference type="GO" id="GO:0016757">
    <property type="term" value="F:glycosyltransferase activity"/>
    <property type="evidence" value="ECO:0007669"/>
    <property type="project" value="InterPro"/>
</dbReference>
<dbReference type="Pfam" id="PF00534">
    <property type="entry name" value="Glycos_transf_1"/>
    <property type="match status" value="1"/>
</dbReference>
<evidence type="ECO:0000313" key="4">
    <source>
        <dbReference type="Proteomes" id="UP000010478"/>
    </source>
</evidence>
<dbReference type="AlphaFoldDB" id="K9VNT4"/>
<evidence type="ECO:0000259" key="2">
    <source>
        <dbReference type="Pfam" id="PF13439"/>
    </source>
</evidence>
<name>K9VNT4_9CYAN</name>
<dbReference type="CDD" id="cd03801">
    <property type="entry name" value="GT4_PimA-like"/>
    <property type="match status" value="1"/>
</dbReference>
<protein>
    <submittedName>
        <fullName evidence="3">Glycosyl transferase group 1</fullName>
    </submittedName>
</protein>
<dbReference type="eggNOG" id="COG0438">
    <property type="taxonomic scope" value="Bacteria"/>
</dbReference>
<gene>
    <name evidence="3" type="ORF">Osc7112_4869</name>
</gene>
<accession>K9VNT4</accession>
<organism evidence="3 4">
    <name type="scientific">Phormidium nigroviride PCC 7112</name>
    <dbReference type="NCBI Taxonomy" id="179408"/>
    <lineage>
        <taxon>Bacteria</taxon>
        <taxon>Bacillati</taxon>
        <taxon>Cyanobacteriota</taxon>
        <taxon>Cyanophyceae</taxon>
        <taxon>Oscillatoriophycideae</taxon>
        <taxon>Oscillatoriales</taxon>
        <taxon>Oscillatoriaceae</taxon>
        <taxon>Phormidium</taxon>
    </lineage>
</organism>
<dbReference type="OrthoDB" id="9804196at2"/>
<dbReference type="KEGG" id="oni:Osc7112_4869"/>
<proteinExistence type="predicted"/>
<dbReference type="RefSeq" id="WP_015178369.1">
    <property type="nucleotide sequence ID" value="NC_019729.1"/>
</dbReference>
<dbReference type="HOGENOM" id="CLU_009583_2_2_3"/>
<evidence type="ECO:0000313" key="3">
    <source>
        <dbReference type="EMBL" id="AFZ09137.1"/>
    </source>
</evidence>
<dbReference type="InterPro" id="IPR050194">
    <property type="entry name" value="Glycosyltransferase_grp1"/>
</dbReference>
<feature type="domain" description="Glycosyltransferase subfamily 4-like N-terminal" evidence="2">
    <location>
        <begin position="16"/>
        <end position="205"/>
    </location>
</feature>
<dbReference type="Pfam" id="PF13439">
    <property type="entry name" value="Glyco_transf_4"/>
    <property type="match status" value="1"/>
</dbReference>
<sequence>MHIAWLGKKSPFCGNVTYSREVTNALLDRGYQVSFLHFAQEADSLDRNSTGWNMANGSWGKGIAQTSYTNSLSPASCNEVSLPCHYKSQIYTIPTLKSRTVLMKSLRRLKPDVVHASLTLSPLDFLLPEICQELNLPLVATFHPPFDRKLRNLTSGTQHLMYQLYAPFLANYDSTIVFSQIQRDILVKLGVPQERVAVIPNGVDAVKYSPGPSGLKSELKADRIFVYQGRIAQEKNVESMLKAWKHCNFGPGNVLAIVGDGPLAASLQLFYGEDDGIVWLGFVAQEERRIEILRGADVFILPSLVEGLSLSLLEAMACGLACLATDAGADGEALEEGAGIVLNTQRVRSQLQTLLPLFCDHPELAMLLGQKARQRAMERYTLSQNITELEKLYAEILQKQRVPVRGLA</sequence>
<dbReference type="InterPro" id="IPR001296">
    <property type="entry name" value="Glyco_trans_1"/>
</dbReference>
<keyword evidence="4" id="KW-1185">Reference proteome</keyword>
<dbReference type="Gene3D" id="3.40.50.2000">
    <property type="entry name" value="Glycogen Phosphorylase B"/>
    <property type="match status" value="2"/>
</dbReference>
<dbReference type="PANTHER" id="PTHR45947:SF11">
    <property type="entry name" value="SLR1508 PROTEIN"/>
    <property type="match status" value="1"/>
</dbReference>
<dbReference type="Proteomes" id="UP000010478">
    <property type="component" value="Chromosome"/>
</dbReference>
<evidence type="ECO:0000259" key="1">
    <source>
        <dbReference type="Pfam" id="PF00534"/>
    </source>
</evidence>
<dbReference type="EMBL" id="CP003614">
    <property type="protein sequence ID" value="AFZ09137.1"/>
    <property type="molecule type" value="Genomic_DNA"/>
</dbReference>